<sequence length="302" mass="33137">MSTTLSPTLSAPATKKRSSIKAKWGRAGVYGFLLLTALFFLLPLYVMLVTSFKELSEIRVSSIFALPEQFSWDAWKVAWSSACTGLECQGLQVGFWNSVKILIPSVAISVLFGAVNGYALSFWKMKGANLLFACLLLGAFIPYQVFIYPLIRVYADIGIYGTLTGVVVSHVIFGMPVMTLLFRNYYSTLPLELFNAARIDGAGFFKVFFTIMLPMSVPIVIVAVIMQVTNIWNDFLIGLVFAGNDNLPMTVQLNNIVNTTTGERAYNVNMAATILTSLVPLIIYVASGRWFVRGIASGAVKG</sequence>
<feature type="transmembrane region" description="Helical" evidence="5">
    <location>
        <begin position="157"/>
        <end position="182"/>
    </location>
</feature>
<evidence type="ECO:0000256" key="3">
    <source>
        <dbReference type="ARBA" id="ARBA00022989"/>
    </source>
</evidence>
<dbReference type="STRING" id="579748.TW81_11830"/>
<dbReference type="Proteomes" id="UP000033673">
    <property type="component" value="Unassembled WGS sequence"/>
</dbReference>
<feature type="transmembrane region" description="Helical" evidence="5">
    <location>
        <begin position="203"/>
        <end position="226"/>
    </location>
</feature>
<evidence type="ECO:0000256" key="1">
    <source>
        <dbReference type="ARBA" id="ARBA00004651"/>
    </source>
</evidence>
<evidence type="ECO:0000256" key="4">
    <source>
        <dbReference type="ARBA" id="ARBA00023136"/>
    </source>
</evidence>
<feature type="transmembrane region" description="Helical" evidence="5">
    <location>
        <begin position="101"/>
        <end position="123"/>
    </location>
</feature>
<dbReference type="SUPFAM" id="SSF161098">
    <property type="entry name" value="MetI-like"/>
    <property type="match status" value="1"/>
</dbReference>
<comment type="caution">
    <text evidence="7">The sequence shown here is derived from an EMBL/GenBank/DDBJ whole genome shotgun (WGS) entry which is preliminary data.</text>
</comment>
<dbReference type="EMBL" id="JXXV01000018">
    <property type="protein sequence ID" value="KJY82887.1"/>
    <property type="molecule type" value="Genomic_DNA"/>
</dbReference>
<keyword evidence="3 5" id="KW-1133">Transmembrane helix</keyword>
<gene>
    <name evidence="7" type="ORF">TW81_11830</name>
</gene>
<reference evidence="7 8" key="1">
    <citation type="journal article" date="2015" name="BMC Genomics">
        <title>Genome mining reveals unlocked bioactive potential of marine Gram-negative bacteria.</title>
        <authorList>
            <person name="Machado H."/>
            <person name="Sonnenschein E.C."/>
            <person name="Melchiorsen J."/>
            <person name="Gram L."/>
        </authorList>
    </citation>
    <scope>NUCLEOTIDE SEQUENCE [LARGE SCALE GENOMIC DNA]</scope>
    <source>
        <strain evidence="7 8">S2757</strain>
    </source>
</reference>
<dbReference type="CDD" id="cd06261">
    <property type="entry name" value="TM_PBP2"/>
    <property type="match status" value="1"/>
</dbReference>
<evidence type="ECO:0000256" key="5">
    <source>
        <dbReference type="RuleBase" id="RU363032"/>
    </source>
</evidence>
<dbReference type="PANTHER" id="PTHR43879:SF1">
    <property type="entry name" value="GLUCOSE IMPORT SYSTEM PERMEASE PROTEIN GLCU"/>
    <property type="match status" value="1"/>
</dbReference>
<feature type="transmembrane region" description="Helical" evidence="5">
    <location>
        <begin position="130"/>
        <end position="151"/>
    </location>
</feature>
<keyword evidence="8" id="KW-1185">Reference proteome</keyword>
<dbReference type="Pfam" id="PF00528">
    <property type="entry name" value="BPD_transp_1"/>
    <property type="match status" value="1"/>
</dbReference>
<dbReference type="RefSeq" id="WP_045955914.1">
    <property type="nucleotide sequence ID" value="NZ_JXXV01000018.1"/>
</dbReference>
<dbReference type="InterPro" id="IPR000515">
    <property type="entry name" value="MetI-like"/>
</dbReference>
<comment type="similarity">
    <text evidence="5">Belongs to the binding-protein-dependent transport system permease family.</text>
</comment>
<dbReference type="Gene3D" id="1.10.3720.10">
    <property type="entry name" value="MetI-like"/>
    <property type="match status" value="1"/>
</dbReference>
<dbReference type="PANTHER" id="PTHR43879">
    <property type="entry name" value="ABC TRANSPORTER PERMEASE PROTEIN"/>
    <property type="match status" value="1"/>
</dbReference>
<feature type="transmembrane region" description="Helical" evidence="5">
    <location>
        <begin position="270"/>
        <end position="292"/>
    </location>
</feature>
<feature type="transmembrane region" description="Helical" evidence="5">
    <location>
        <begin position="27"/>
        <end position="48"/>
    </location>
</feature>
<name>A0A0F4NID6_9VIBR</name>
<evidence type="ECO:0000256" key="2">
    <source>
        <dbReference type="ARBA" id="ARBA00022692"/>
    </source>
</evidence>
<dbReference type="InterPro" id="IPR035906">
    <property type="entry name" value="MetI-like_sf"/>
</dbReference>
<keyword evidence="4 5" id="KW-0472">Membrane</keyword>
<dbReference type="PROSITE" id="PS50928">
    <property type="entry name" value="ABC_TM1"/>
    <property type="match status" value="1"/>
</dbReference>
<evidence type="ECO:0000259" key="6">
    <source>
        <dbReference type="PROSITE" id="PS50928"/>
    </source>
</evidence>
<keyword evidence="5" id="KW-0813">Transport</keyword>
<proteinExistence type="inferred from homology"/>
<keyword evidence="2 5" id="KW-0812">Transmembrane</keyword>
<feature type="domain" description="ABC transmembrane type-1" evidence="6">
    <location>
        <begin position="95"/>
        <end position="287"/>
    </location>
</feature>
<accession>A0A0F4NID6</accession>
<protein>
    <submittedName>
        <fullName evidence="7">Sugar ABC transporter permease</fullName>
    </submittedName>
</protein>
<evidence type="ECO:0000313" key="7">
    <source>
        <dbReference type="EMBL" id="KJY82887.1"/>
    </source>
</evidence>
<dbReference type="PATRIC" id="fig|579748.3.peg.2442"/>
<evidence type="ECO:0000313" key="8">
    <source>
        <dbReference type="Proteomes" id="UP000033673"/>
    </source>
</evidence>
<dbReference type="GO" id="GO:0005886">
    <property type="term" value="C:plasma membrane"/>
    <property type="evidence" value="ECO:0007669"/>
    <property type="project" value="UniProtKB-SubCell"/>
</dbReference>
<comment type="subcellular location">
    <subcellularLocation>
        <location evidence="1 5">Cell membrane</location>
        <topology evidence="1 5">Multi-pass membrane protein</topology>
    </subcellularLocation>
</comment>
<dbReference type="GO" id="GO:0055085">
    <property type="term" value="P:transmembrane transport"/>
    <property type="evidence" value="ECO:0007669"/>
    <property type="project" value="InterPro"/>
</dbReference>
<dbReference type="AlphaFoldDB" id="A0A0F4NID6"/>
<organism evidence="7 8">
    <name type="scientific">Vibrio galatheae</name>
    <dbReference type="NCBI Taxonomy" id="579748"/>
    <lineage>
        <taxon>Bacteria</taxon>
        <taxon>Pseudomonadati</taxon>
        <taxon>Pseudomonadota</taxon>
        <taxon>Gammaproteobacteria</taxon>
        <taxon>Vibrionales</taxon>
        <taxon>Vibrionaceae</taxon>
        <taxon>Vibrio</taxon>
    </lineage>
</organism>